<protein>
    <recommendedName>
        <fullName evidence="12">Fucosyltransferase</fullName>
        <ecNumber evidence="12">2.4.1.-</ecNumber>
    </recommendedName>
</protein>
<feature type="transmembrane region" description="Helical" evidence="12">
    <location>
        <begin position="24"/>
        <end position="44"/>
    </location>
</feature>
<dbReference type="EMBL" id="JABSTU010000010">
    <property type="protein sequence ID" value="KAH8019067.1"/>
    <property type="molecule type" value="Genomic_DNA"/>
</dbReference>
<evidence type="ECO:0000259" key="13">
    <source>
        <dbReference type="Pfam" id="PF00852"/>
    </source>
</evidence>
<keyword evidence="8 12" id="KW-1133">Transmembrane helix</keyword>
<dbReference type="InterPro" id="IPR001503">
    <property type="entry name" value="Glyco_trans_10"/>
</dbReference>
<dbReference type="PANTHER" id="PTHR48438:SF1">
    <property type="entry name" value="ALPHA-(1,3)-FUCOSYLTRANSFERASE C-RELATED"/>
    <property type="match status" value="1"/>
</dbReference>
<keyword evidence="11" id="KW-0325">Glycoprotein</keyword>
<dbReference type="Proteomes" id="UP000821866">
    <property type="component" value="Chromosome 8"/>
</dbReference>
<evidence type="ECO:0000256" key="6">
    <source>
        <dbReference type="ARBA" id="ARBA00022692"/>
    </source>
</evidence>
<dbReference type="Pfam" id="PF17039">
    <property type="entry name" value="Glyco_tran_10_N"/>
    <property type="match status" value="2"/>
</dbReference>
<keyword evidence="4 12" id="KW-0328">Glycosyltransferase</keyword>
<dbReference type="InterPro" id="IPR055270">
    <property type="entry name" value="Glyco_tran_10_C"/>
</dbReference>
<evidence type="ECO:0000256" key="5">
    <source>
        <dbReference type="ARBA" id="ARBA00022679"/>
    </source>
</evidence>
<feature type="domain" description="Fucosyltransferase N-terminal" evidence="14">
    <location>
        <begin position="65"/>
        <end position="173"/>
    </location>
</feature>
<dbReference type="SUPFAM" id="SSF53756">
    <property type="entry name" value="UDP-Glycosyltransferase/glycogen phosphorylase"/>
    <property type="match status" value="2"/>
</dbReference>
<dbReference type="GO" id="GO:0032580">
    <property type="term" value="C:Golgi cisterna membrane"/>
    <property type="evidence" value="ECO:0007669"/>
    <property type="project" value="UniProtKB-SubCell"/>
</dbReference>
<keyword evidence="10 12" id="KW-0472">Membrane</keyword>
<evidence type="ECO:0000256" key="2">
    <source>
        <dbReference type="ARBA" id="ARBA00004922"/>
    </source>
</evidence>
<dbReference type="PANTHER" id="PTHR48438">
    <property type="entry name" value="ALPHA-(1,3)-FUCOSYLTRANSFERASE C-RELATED"/>
    <property type="match status" value="1"/>
</dbReference>
<dbReference type="InterPro" id="IPR031481">
    <property type="entry name" value="Glyco_tran_10_N"/>
</dbReference>
<keyword evidence="7" id="KW-0735">Signal-anchor</keyword>
<comment type="subcellular location">
    <subcellularLocation>
        <location evidence="1 12">Golgi apparatus</location>
        <location evidence="1 12">Golgi stack membrane</location>
        <topology evidence="1 12">Single-pass type II membrane protein</topology>
    </subcellularLocation>
</comment>
<dbReference type="VEuPathDB" id="VectorBase:LOC119176916"/>
<organism evidence="15 16">
    <name type="scientific">Rhipicephalus microplus</name>
    <name type="common">Cattle tick</name>
    <name type="synonym">Boophilus microplus</name>
    <dbReference type="NCBI Taxonomy" id="6941"/>
    <lineage>
        <taxon>Eukaryota</taxon>
        <taxon>Metazoa</taxon>
        <taxon>Ecdysozoa</taxon>
        <taxon>Arthropoda</taxon>
        <taxon>Chelicerata</taxon>
        <taxon>Arachnida</taxon>
        <taxon>Acari</taxon>
        <taxon>Parasitiformes</taxon>
        <taxon>Ixodida</taxon>
        <taxon>Ixodoidea</taxon>
        <taxon>Ixodidae</taxon>
        <taxon>Rhipicephalinae</taxon>
        <taxon>Rhipicephalus</taxon>
        <taxon>Boophilus</taxon>
    </lineage>
</organism>
<evidence type="ECO:0000256" key="9">
    <source>
        <dbReference type="ARBA" id="ARBA00023034"/>
    </source>
</evidence>
<evidence type="ECO:0000256" key="12">
    <source>
        <dbReference type="RuleBase" id="RU003832"/>
    </source>
</evidence>
<evidence type="ECO:0000313" key="15">
    <source>
        <dbReference type="EMBL" id="KAH8019067.1"/>
    </source>
</evidence>
<evidence type="ECO:0000256" key="3">
    <source>
        <dbReference type="ARBA" id="ARBA00008919"/>
    </source>
</evidence>
<evidence type="ECO:0000256" key="8">
    <source>
        <dbReference type="ARBA" id="ARBA00022989"/>
    </source>
</evidence>
<dbReference type="EC" id="2.4.1.-" evidence="12"/>
<name>A0A9J6DAK1_RHIMP</name>
<sequence length="662" mass="75540">MFRLLKKLQDSQDAINAWTERHRLLHFICGILAGLVWLVILLTWRVSNNHWVHWQEREECGKPSPPRILLWSPSLHRRGTGTLNNSKYHLGHLDKDCEVTEDHARVYHSDVIVFDGNSLRTADFPTYRHQGQAWIFWATDSPDGALARYLPRTAPPFNWTMGFRQDADIVLPYRTWTILAEPDADTLHDLPSIYTNKTLNAVWLISECEQEEFEHPRGPMNSHWRGTERFVKEISDEVYIDLIPKCGSEYCSSRDECLSLFQETHFFIFVMESSPCFQHPAEIIYDALNYTIVPERVLLTIKEMEVFSFYRVNEVRVQYRELPTVNLPQPLETPQILLWTSFERTWGNMTPPSSKEFLTLPCSPNGTNICYVTESRNAIHKSDAVVFDADSIDSADLPSGHYHGLAWVFLTSPPRSQISWFLLQSTELFNWTMGLREDADIVAPHRLWERTSANNSVSSLEVAFGDKTVTALWMISKCEQEKLERSGGSSLADNRWSGTERFINAVVYNFDVDIVNNCGAEICGSAAGCLSMMEGTHIFVIIMESSPCFEHPAEIIYASFKYDIIPVLFGVGKFTHLLPPHSFVDTTTYADAGEAVSVLRRISRSPQYYADFMAKRRGILVSVPPVLCALCSALYAPPVKSRHVDLVQWWLKRSTCSSSSAT</sequence>
<dbReference type="InterPro" id="IPR038577">
    <property type="entry name" value="GT10-like_C_sf"/>
</dbReference>
<reference evidence="15" key="1">
    <citation type="journal article" date="2020" name="Cell">
        <title>Large-Scale Comparative Analyses of Tick Genomes Elucidate Their Genetic Diversity and Vector Capacities.</title>
        <authorList>
            <consortium name="Tick Genome and Microbiome Consortium (TIGMIC)"/>
            <person name="Jia N."/>
            <person name="Wang J."/>
            <person name="Shi W."/>
            <person name="Du L."/>
            <person name="Sun Y."/>
            <person name="Zhan W."/>
            <person name="Jiang J.F."/>
            <person name="Wang Q."/>
            <person name="Zhang B."/>
            <person name="Ji P."/>
            <person name="Bell-Sakyi L."/>
            <person name="Cui X.M."/>
            <person name="Yuan T.T."/>
            <person name="Jiang B.G."/>
            <person name="Yang W.F."/>
            <person name="Lam T.T."/>
            <person name="Chang Q.C."/>
            <person name="Ding S.J."/>
            <person name="Wang X.J."/>
            <person name="Zhu J.G."/>
            <person name="Ruan X.D."/>
            <person name="Zhao L."/>
            <person name="Wei J.T."/>
            <person name="Ye R.Z."/>
            <person name="Que T.C."/>
            <person name="Du C.H."/>
            <person name="Zhou Y.H."/>
            <person name="Cheng J.X."/>
            <person name="Dai P.F."/>
            <person name="Guo W.B."/>
            <person name="Han X.H."/>
            <person name="Huang E.J."/>
            <person name="Li L.F."/>
            <person name="Wei W."/>
            <person name="Gao Y.C."/>
            <person name="Liu J.Z."/>
            <person name="Shao H.Z."/>
            <person name="Wang X."/>
            <person name="Wang C.C."/>
            <person name="Yang T.C."/>
            <person name="Huo Q.B."/>
            <person name="Li W."/>
            <person name="Chen H.Y."/>
            <person name="Chen S.E."/>
            <person name="Zhou L.G."/>
            <person name="Ni X.B."/>
            <person name="Tian J.H."/>
            <person name="Sheng Y."/>
            <person name="Liu T."/>
            <person name="Pan Y.S."/>
            <person name="Xia L.Y."/>
            <person name="Li J."/>
            <person name="Zhao F."/>
            <person name="Cao W.C."/>
        </authorList>
    </citation>
    <scope>NUCLEOTIDE SEQUENCE</scope>
    <source>
        <strain evidence="15">Rmic-2018</strain>
    </source>
</reference>
<evidence type="ECO:0000259" key="14">
    <source>
        <dbReference type="Pfam" id="PF17039"/>
    </source>
</evidence>
<keyword evidence="5 12" id="KW-0808">Transferase</keyword>
<evidence type="ECO:0000256" key="10">
    <source>
        <dbReference type="ARBA" id="ARBA00023136"/>
    </source>
</evidence>
<dbReference type="AlphaFoldDB" id="A0A9J6DAK1"/>
<evidence type="ECO:0000256" key="4">
    <source>
        <dbReference type="ARBA" id="ARBA00022676"/>
    </source>
</evidence>
<proteinExistence type="inferred from homology"/>
<feature type="domain" description="Fucosyltransferase N-terminal" evidence="14">
    <location>
        <begin position="333"/>
        <end position="445"/>
    </location>
</feature>
<evidence type="ECO:0000313" key="16">
    <source>
        <dbReference type="Proteomes" id="UP000821866"/>
    </source>
</evidence>
<keyword evidence="6 12" id="KW-0812">Transmembrane</keyword>
<accession>A0A9J6DAK1</accession>
<dbReference type="Pfam" id="PF00852">
    <property type="entry name" value="Glyco_transf_10"/>
    <property type="match status" value="1"/>
</dbReference>
<evidence type="ECO:0000256" key="11">
    <source>
        <dbReference type="ARBA" id="ARBA00023180"/>
    </source>
</evidence>
<comment type="pathway">
    <text evidence="2">Protein modification; protein glycosylation.</text>
</comment>
<evidence type="ECO:0000256" key="7">
    <source>
        <dbReference type="ARBA" id="ARBA00022968"/>
    </source>
</evidence>
<dbReference type="GO" id="GO:0008417">
    <property type="term" value="F:fucosyltransferase activity"/>
    <property type="evidence" value="ECO:0007669"/>
    <property type="project" value="InterPro"/>
</dbReference>
<reference evidence="15" key="2">
    <citation type="submission" date="2021-09" db="EMBL/GenBank/DDBJ databases">
        <authorList>
            <person name="Jia N."/>
            <person name="Wang J."/>
            <person name="Shi W."/>
            <person name="Du L."/>
            <person name="Sun Y."/>
            <person name="Zhan W."/>
            <person name="Jiang J."/>
            <person name="Wang Q."/>
            <person name="Zhang B."/>
            <person name="Ji P."/>
            <person name="Sakyi L.B."/>
            <person name="Cui X."/>
            <person name="Yuan T."/>
            <person name="Jiang B."/>
            <person name="Yang W."/>
            <person name="Lam T.T.-Y."/>
            <person name="Chang Q."/>
            <person name="Ding S."/>
            <person name="Wang X."/>
            <person name="Zhu J."/>
            <person name="Ruan X."/>
            <person name="Zhao L."/>
            <person name="Wei J."/>
            <person name="Que T."/>
            <person name="Du C."/>
            <person name="Cheng J."/>
            <person name="Dai P."/>
            <person name="Han X."/>
            <person name="Huang E."/>
            <person name="Gao Y."/>
            <person name="Liu J."/>
            <person name="Shao H."/>
            <person name="Ye R."/>
            <person name="Li L."/>
            <person name="Wei W."/>
            <person name="Wang X."/>
            <person name="Wang C."/>
            <person name="Huo Q."/>
            <person name="Li W."/>
            <person name="Guo W."/>
            <person name="Chen H."/>
            <person name="Chen S."/>
            <person name="Zhou L."/>
            <person name="Zhou L."/>
            <person name="Ni X."/>
            <person name="Tian J."/>
            <person name="Zhou Y."/>
            <person name="Sheng Y."/>
            <person name="Liu T."/>
            <person name="Pan Y."/>
            <person name="Xia L."/>
            <person name="Li J."/>
            <person name="Zhao F."/>
            <person name="Cao W."/>
        </authorList>
    </citation>
    <scope>NUCLEOTIDE SEQUENCE</scope>
    <source>
        <strain evidence="15">Rmic-2018</strain>
        <tissue evidence="15">Larvae</tissue>
    </source>
</reference>
<comment type="similarity">
    <text evidence="3 12">Belongs to the glycosyltransferase 10 family.</text>
</comment>
<gene>
    <name evidence="15" type="ORF">HPB51_016432</name>
</gene>
<evidence type="ECO:0000256" key="1">
    <source>
        <dbReference type="ARBA" id="ARBA00004447"/>
    </source>
</evidence>
<feature type="domain" description="Fucosyltransferase C-terminal" evidence="13">
    <location>
        <begin position="466"/>
        <end position="650"/>
    </location>
</feature>
<keyword evidence="9 12" id="KW-0333">Golgi apparatus</keyword>
<keyword evidence="16" id="KW-1185">Reference proteome</keyword>
<comment type="caution">
    <text evidence="15">The sequence shown here is derived from an EMBL/GenBank/DDBJ whole genome shotgun (WGS) entry which is preliminary data.</text>
</comment>
<dbReference type="Gene3D" id="3.40.50.11660">
    <property type="entry name" value="Glycosyl transferase family 10, C-terminal domain"/>
    <property type="match status" value="2"/>
</dbReference>